<dbReference type="Proteomes" id="UP000060513">
    <property type="component" value="Chromosome"/>
</dbReference>
<dbReference type="AlphaFoldDB" id="A0A0M4D5I2"/>
<dbReference type="STRING" id="38300.SPRI_0528"/>
<dbReference type="PATRIC" id="fig|38300.4.peg.558"/>
<dbReference type="InterPro" id="IPR021527">
    <property type="entry name" value="DUF2795"/>
</dbReference>
<name>A0A0M4D5I2_STRPR</name>
<gene>
    <name evidence="2" type="ORF">SPRI_0528</name>
</gene>
<dbReference type="EMBL" id="CP011340">
    <property type="protein sequence ID" value="ALC18834.1"/>
    <property type="molecule type" value="Genomic_DNA"/>
</dbReference>
<protein>
    <submittedName>
        <fullName evidence="2">DUF2795 domain-containing protein</fullName>
    </submittedName>
</protein>
<evidence type="ECO:0000313" key="3">
    <source>
        <dbReference type="Proteomes" id="UP000060513"/>
    </source>
</evidence>
<dbReference type="Pfam" id="PF11387">
    <property type="entry name" value="DUF2795"/>
    <property type="match status" value="1"/>
</dbReference>
<evidence type="ECO:0000313" key="2">
    <source>
        <dbReference type="EMBL" id="ALC18834.1"/>
    </source>
</evidence>
<proteinExistence type="predicted"/>
<feature type="region of interest" description="Disordered" evidence="1">
    <location>
        <begin position="71"/>
        <end position="91"/>
    </location>
</feature>
<sequence>MRGGPALHSCDSGGLARRAPTHGGSHRRMAVNPIEMQKALGGVNYPASKEEIVDQASKHGAGKEIMSALGSLPSKRYDSPAAVNKEVGKDS</sequence>
<accession>A0A0M4D5I2</accession>
<dbReference type="KEGG" id="spri:SPRI_0528"/>
<feature type="region of interest" description="Disordered" evidence="1">
    <location>
        <begin position="1"/>
        <end position="29"/>
    </location>
</feature>
<organism evidence="2">
    <name type="scientific">Streptomyces pristinaespiralis</name>
    <dbReference type="NCBI Taxonomy" id="38300"/>
    <lineage>
        <taxon>Bacteria</taxon>
        <taxon>Bacillati</taxon>
        <taxon>Actinomycetota</taxon>
        <taxon>Actinomycetes</taxon>
        <taxon>Kitasatosporales</taxon>
        <taxon>Streptomycetaceae</taxon>
        <taxon>Streptomyces</taxon>
    </lineage>
</organism>
<evidence type="ECO:0000256" key="1">
    <source>
        <dbReference type="SAM" id="MobiDB-lite"/>
    </source>
</evidence>
<reference evidence="2 3" key="1">
    <citation type="submission" date="2015-08" db="EMBL/GenBank/DDBJ databases">
        <title>Genome sequence of the pristinamycin over-producing bacterium Streptomyces pristinaespiralis HCCB10218.</title>
        <authorList>
            <person name="Tian J."/>
            <person name="Yang J."/>
            <person name="Li L."/>
            <person name="Ruan L."/>
            <person name="Wei W."/>
            <person name="Zheng G."/>
            <person name="Wei Z."/>
            <person name="Yang S."/>
            <person name="Ge M."/>
            <person name="Jiang W."/>
            <person name="Lu Y."/>
        </authorList>
    </citation>
    <scope>NUCLEOTIDE SEQUENCE [LARGE SCALE GENOMIC DNA]</scope>
    <source>
        <strain evidence="2 3">HCCB 10218</strain>
    </source>
</reference>